<name>A0A369QKT4_9BACT</name>
<dbReference type="RefSeq" id="WP_147275653.1">
    <property type="nucleotide sequence ID" value="NZ_QASA01000001.1"/>
</dbReference>
<protein>
    <submittedName>
        <fullName evidence="1">Uncharacterized protein</fullName>
    </submittedName>
</protein>
<evidence type="ECO:0000313" key="1">
    <source>
        <dbReference type="EMBL" id="RDC63459.1"/>
    </source>
</evidence>
<sequence length="181" mass="20863">MRKLVLIVLFLWLVHPFSYAQLIERERAFSRVDTYPIGGSLRISRDHPLIIIGSLETNLPSLILDPENLQIVKTYQEPAEIKYFGDKGVNGVLVGELKTKIPLLKLDEVLDYFEIPAANRHLPVMVDRNLVDPNLFLADVHRIKKIEVFEVTQQDVLSSLIYNHWVEVVGEKYLNIITMED</sequence>
<dbReference type="AlphaFoldDB" id="A0A369QKT4"/>
<proteinExistence type="predicted"/>
<reference evidence="1 2" key="1">
    <citation type="submission" date="2018-04" db="EMBL/GenBank/DDBJ databases">
        <title>Adhaeribacter sp. HMF7616 genome sequencing and assembly.</title>
        <authorList>
            <person name="Kang H."/>
            <person name="Kang J."/>
            <person name="Cha I."/>
            <person name="Kim H."/>
            <person name="Joh K."/>
        </authorList>
    </citation>
    <scope>NUCLEOTIDE SEQUENCE [LARGE SCALE GENOMIC DNA]</scope>
    <source>
        <strain evidence="1 2">HMF7616</strain>
    </source>
</reference>
<dbReference type="OrthoDB" id="894060at2"/>
<comment type="caution">
    <text evidence="1">The sequence shown here is derived from an EMBL/GenBank/DDBJ whole genome shotgun (WGS) entry which is preliminary data.</text>
</comment>
<gene>
    <name evidence="1" type="ORF">AHMF7616_02063</name>
</gene>
<dbReference type="Proteomes" id="UP000253919">
    <property type="component" value="Unassembled WGS sequence"/>
</dbReference>
<dbReference type="EMBL" id="QASA01000001">
    <property type="protein sequence ID" value="RDC63459.1"/>
    <property type="molecule type" value="Genomic_DNA"/>
</dbReference>
<keyword evidence="2" id="KW-1185">Reference proteome</keyword>
<accession>A0A369QKT4</accession>
<evidence type="ECO:0000313" key="2">
    <source>
        <dbReference type="Proteomes" id="UP000253919"/>
    </source>
</evidence>
<organism evidence="1 2">
    <name type="scientific">Adhaeribacter pallidiroseus</name>
    <dbReference type="NCBI Taxonomy" id="2072847"/>
    <lineage>
        <taxon>Bacteria</taxon>
        <taxon>Pseudomonadati</taxon>
        <taxon>Bacteroidota</taxon>
        <taxon>Cytophagia</taxon>
        <taxon>Cytophagales</taxon>
        <taxon>Hymenobacteraceae</taxon>
        <taxon>Adhaeribacter</taxon>
    </lineage>
</organism>